<dbReference type="Gene3D" id="3.40.50.1820">
    <property type="entry name" value="alpha/beta hydrolase"/>
    <property type="match status" value="1"/>
</dbReference>
<evidence type="ECO:0000313" key="6">
    <source>
        <dbReference type="EMBL" id="WPG99060.1"/>
    </source>
</evidence>
<feature type="domain" description="Peptidase S9 prolyl oligopeptidase catalytic" evidence="5">
    <location>
        <begin position="478"/>
        <end position="704"/>
    </location>
</feature>
<keyword evidence="2" id="KW-0378">Hydrolase</keyword>
<dbReference type="Pfam" id="PF00326">
    <property type="entry name" value="Peptidase_S9"/>
    <property type="match status" value="1"/>
</dbReference>
<dbReference type="GO" id="GO:0006508">
    <property type="term" value="P:proteolysis"/>
    <property type="evidence" value="ECO:0007669"/>
    <property type="project" value="InterPro"/>
</dbReference>
<dbReference type="InterPro" id="IPR011659">
    <property type="entry name" value="WD40"/>
</dbReference>
<dbReference type="SUPFAM" id="SSF82171">
    <property type="entry name" value="DPP6 N-terminal domain-like"/>
    <property type="match status" value="1"/>
</dbReference>
<dbReference type="Gene3D" id="2.120.10.30">
    <property type="entry name" value="TolB, C-terminal domain"/>
    <property type="match status" value="2"/>
</dbReference>
<keyword evidence="3" id="KW-0645">Protease</keyword>
<dbReference type="PANTHER" id="PTHR42776:SF27">
    <property type="entry name" value="DIPEPTIDYL PEPTIDASE FAMILY MEMBER 6"/>
    <property type="match status" value="1"/>
</dbReference>
<evidence type="ECO:0000256" key="4">
    <source>
        <dbReference type="ARBA" id="ARBA00032829"/>
    </source>
</evidence>
<dbReference type="EMBL" id="CP138581">
    <property type="protein sequence ID" value="WPG99060.1"/>
    <property type="molecule type" value="Genomic_DNA"/>
</dbReference>
<evidence type="ECO:0000313" key="7">
    <source>
        <dbReference type="Proteomes" id="UP001303373"/>
    </source>
</evidence>
<dbReference type="AlphaFoldDB" id="A0AAQ3R332"/>
<keyword evidence="3" id="KW-0720">Serine protease</keyword>
<accession>A0AAQ3R332</accession>
<dbReference type="InterPro" id="IPR011042">
    <property type="entry name" value="6-blade_b-propeller_TolB-like"/>
</dbReference>
<protein>
    <recommendedName>
        <fullName evidence="4">Dipeptidyl-peptidase V</fullName>
    </recommendedName>
</protein>
<evidence type="ECO:0000256" key="3">
    <source>
        <dbReference type="ARBA" id="ARBA00022825"/>
    </source>
</evidence>
<gene>
    <name evidence="6" type="ORF">R9X50_00186500</name>
</gene>
<dbReference type="GO" id="GO:0004252">
    <property type="term" value="F:serine-type endopeptidase activity"/>
    <property type="evidence" value="ECO:0007669"/>
    <property type="project" value="TreeGrafter"/>
</dbReference>
<evidence type="ECO:0000259" key="5">
    <source>
        <dbReference type="Pfam" id="PF00326"/>
    </source>
</evidence>
<proteinExistence type="inferred from homology"/>
<reference evidence="6 7" key="1">
    <citation type="submission" date="2023-11" db="EMBL/GenBank/DDBJ databases">
        <title>An acidophilic fungus is an integral part of prey digestion in a carnivorous sundew plant.</title>
        <authorList>
            <person name="Tsai I.J."/>
        </authorList>
    </citation>
    <scope>NUCLEOTIDE SEQUENCE [LARGE SCALE GENOMIC DNA]</scope>
    <source>
        <strain evidence="6">169a</strain>
    </source>
</reference>
<keyword evidence="7" id="KW-1185">Reference proteome</keyword>
<dbReference type="SUPFAM" id="SSF53474">
    <property type="entry name" value="alpha/beta-Hydrolases"/>
    <property type="match status" value="1"/>
</dbReference>
<dbReference type="PANTHER" id="PTHR42776">
    <property type="entry name" value="SERINE PEPTIDASE S9 FAMILY MEMBER"/>
    <property type="match status" value="1"/>
</dbReference>
<evidence type="ECO:0000256" key="2">
    <source>
        <dbReference type="ARBA" id="ARBA00022801"/>
    </source>
</evidence>
<dbReference type="InterPro" id="IPR001375">
    <property type="entry name" value="Peptidase_S9_cat"/>
</dbReference>
<sequence>MSSLPHRPAPSCSGVTEQDEAKLIEDLCDLQIPNVIQIHPDGQNIVYSTSLTWSHAKAKNPCSTIWQAVIGETGSAEKLTSGEFNDVEPRISPDGKKVAFISDRAEAGEHWAIYILDLPRHGSTVGEPVAVTDEANGEEIESIEWSPDSRSILFISPDEKSEEEKAKEEDEDTDAEVFGERWEYARLRLVDVETKTVRCLTPAENDKQKERHVTGACFSHDGKQVAFTSSKTPYMEESIMTGTTFSIYDLATNTIRDVLVFNNEILSLNWTAKNQLFFRSGIPENKTSGGGKAVYTIDLNAAKPKWEHAAHGIDDDADSGLAKLDNGDIAVLTQHGCLETWISLIGSGKVLFKRETVIEAWEVQVKAGSDEAIVVVGVSDVNHPMEVFSTKVKLDASTAAGNDDSLVRLSNHGHAFKDRQFGSCTTFKCPSADNQVELDGVFLSPAKYNEQDKPLPTFVLIHGGPDDRNSNSFDGCYYMWTPYLLSKGYAVLMPQYRGSLGGGATSAKFTIGGTGRYDYDDCITITNHAIELGLVDKNRMVVGGWSQGGFLTYMCITRNGLHGLGWKFRAAVPGAGVSDLDSLPLTADNGATFELECNDGLVPWTMDKSDTRNRRASALWEIKAAMDKTKATGEMVIPPVLILHGENDDRCPYSQAEGFRRALHSYGLPYEFVTYPRQEHEFKEQKFWRDMLSRIGRWCDTHIGQ</sequence>
<name>A0AAQ3R332_9PEZI</name>
<dbReference type="InterPro" id="IPR029058">
    <property type="entry name" value="AB_hydrolase_fold"/>
</dbReference>
<organism evidence="6 7">
    <name type="scientific">Acrodontium crateriforme</name>
    <dbReference type="NCBI Taxonomy" id="150365"/>
    <lineage>
        <taxon>Eukaryota</taxon>
        <taxon>Fungi</taxon>
        <taxon>Dikarya</taxon>
        <taxon>Ascomycota</taxon>
        <taxon>Pezizomycotina</taxon>
        <taxon>Dothideomycetes</taxon>
        <taxon>Dothideomycetidae</taxon>
        <taxon>Mycosphaerellales</taxon>
        <taxon>Teratosphaeriaceae</taxon>
        <taxon>Acrodontium</taxon>
    </lineage>
</organism>
<evidence type="ECO:0000256" key="1">
    <source>
        <dbReference type="ARBA" id="ARBA00010040"/>
    </source>
</evidence>
<comment type="similarity">
    <text evidence="1">Belongs to the peptidase S9C family.</text>
</comment>
<dbReference type="Proteomes" id="UP001303373">
    <property type="component" value="Chromosome 2"/>
</dbReference>
<dbReference type="Pfam" id="PF07676">
    <property type="entry name" value="PD40"/>
    <property type="match status" value="1"/>
</dbReference>